<evidence type="ECO:0000256" key="1">
    <source>
        <dbReference type="SAM" id="Phobius"/>
    </source>
</evidence>
<keyword evidence="1" id="KW-0472">Membrane</keyword>
<evidence type="ECO:0000256" key="2">
    <source>
        <dbReference type="SAM" id="SignalP"/>
    </source>
</evidence>
<sequence>MVRWILVCLFIVSAHVIGAEPTSGNEPDKGDGVQITNAASHQTRDLATTQPGVQSQSPFTALNLIALCFLLYLVWTAARYLYMRKRDADKAQAEKLKWQVYHSLTTSLDAKHYTILTRHLYPEQLEALSLDCVVLSPFGVFVVVVVEQRGLIAVETDSQVWPCRYKNKTHYLANPLTAAAQRAATLAGVINTPFGVRWLAVFPDDAEFSPTRPTDCCKVSEVSLDILRYTRCQFSHEQVRLFEQAVLSYGQRHKRLSA</sequence>
<dbReference type="InterPro" id="IPR011528">
    <property type="entry name" value="NERD"/>
</dbReference>
<name>A0A0L0EQR6_9GAMM</name>
<dbReference type="OrthoDB" id="6308828at2"/>
<evidence type="ECO:0000313" key="4">
    <source>
        <dbReference type="EMBL" id="KNC66837.1"/>
    </source>
</evidence>
<evidence type="ECO:0000259" key="3">
    <source>
        <dbReference type="PROSITE" id="PS50965"/>
    </source>
</evidence>
<proteinExistence type="predicted"/>
<feature type="chain" id="PRO_5005538195" description="NERD domain-containing protein" evidence="2">
    <location>
        <begin position="20"/>
        <end position="258"/>
    </location>
</feature>
<dbReference type="PATRIC" id="fig|43658.6.peg.1391"/>
<feature type="signal peptide" evidence="2">
    <location>
        <begin position="1"/>
        <end position="19"/>
    </location>
</feature>
<feature type="transmembrane region" description="Helical" evidence="1">
    <location>
        <begin position="61"/>
        <end position="82"/>
    </location>
</feature>
<keyword evidence="1" id="KW-0812">Transmembrane</keyword>
<comment type="caution">
    <text evidence="4">The sequence shown here is derived from an EMBL/GenBank/DDBJ whole genome shotgun (WGS) entry which is preliminary data.</text>
</comment>
<keyword evidence="2" id="KW-0732">Signal</keyword>
<dbReference type="AlphaFoldDB" id="A0A0L0EQR6"/>
<feature type="domain" description="NERD" evidence="3">
    <location>
        <begin position="92"/>
        <end position="209"/>
    </location>
</feature>
<dbReference type="Pfam" id="PF08378">
    <property type="entry name" value="NERD"/>
    <property type="match status" value="1"/>
</dbReference>
<evidence type="ECO:0000313" key="5">
    <source>
        <dbReference type="Proteomes" id="UP000036850"/>
    </source>
</evidence>
<organism evidence="4 5">
    <name type="scientific">Pseudoalteromonas rubra</name>
    <dbReference type="NCBI Taxonomy" id="43658"/>
    <lineage>
        <taxon>Bacteria</taxon>
        <taxon>Pseudomonadati</taxon>
        <taxon>Pseudomonadota</taxon>
        <taxon>Gammaproteobacteria</taxon>
        <taxon>Alteromonadales</taxon>
        <taxon>Pseudoalteromonadaceae</taxon>
        <taxon>Pseudoalteromonas</taxon>
    </lineage>
</organism>
<accession>A0A0L0EQR6</accession>
<protein>
    <recommendedName>
        <fullName evidence="3">NERD domain-containing protein</fullName>
    </recommendedName>
</protein>
<keyword evidence="1" id="KW-1133">Transmembrane helix</keyword>
<dbReference type="Proteomes" id="UP000036850">
    <property type="component" value="Unassembled WGS sequence"/>
</dbReference>
<dbReference type="EMBL" id="LFZX01000114">
    <property type="protein sequence ID" value="KNC66837.1"/>
    <property type="molecule type" value="Genomic_DNA"/>
</dbReference>
<reference evidence="5" key="1">
    <citation type="submission" date="2015-07" db="EMBL/GenBank/DDBJ databases">
        <title>Draft genome sequence of a Pseudoalteromonas rubra strain, OCN096, isolated from Kaneohe Bay, Oahu, Hawaii.</title>
        <authorList>
            <person name="Beurmann S."/>
            <person name="Ushijima B."/>
            <person name="Belcaid M."/>
            <person name="Callahan S.M."/>
            <person name="Aeby G.S."/>
        </authorList>
    </citation>
    <scope>NUCLEOTIDE SEQUENCE [LARGE SCALE GENOMIC DNA]</scope>
    <source>
        <strain evidence="5">OCN096</strain>
    </source>
</reference>
<dbReference type="PROSITE" id="PS50965">
    <property type="entry name" value="NERD"/>
    <property type="match status" value="1"/>
</dbReference>
<gene>
    <name evidence="4" type="ORF">AC626_14615</name>
</gene>